<dbReference type="EMBL" id="CAJNOR010006329">
    <property type="protein sequence ID" value="CAF1592295.1"/>
    <property type="molecule type" value="Genomic_DNA"/>
</dbReference>
<dbReference type="PROSITE" id="PS50181">
    <property type="entry name" value="FBOX"/>
    <property type="match status" value="1"/>
</dbReference>
<evidence type="ECO:0000313" key="3">
    <source>
        <dbReference type="EMBL" id="CAF1592295.1"/>
    </source>
</evidence>
<name>A0A815A9S1_ADIRI</name>
<dbReference type="InterPro" id="IPR001810">
    <property type="entry name" value="F-box_dom"/>
</dbReference>
<evidence type="ECO:0000313" key="5">
    <source>
        <dbReference type="Proteomes" id="UP000663852"/>
    </source>
</evidence>
<sequence>MSLEALPNEVLFDVFKLLLTPDFLQSFSQLNSRFDRLICSHLQNHKWIDLRATTKYHFDLFWTQLLPPLVTQITSLTLSNDFNTPDQVQQFYSHGFTLGQFTSLQSLSLSHIQSNEIMNQVLRDLPQLLTLTHLTFDKCKIDHYLWANIVWGLPKLVYFNFKPYSSSYRTFHTPKVTSSTIKSVHDFSYAYATRMIDLAQRTPQLRHLSIRIDAFLSVNDVSKSLHSITQLNLLFMTYSFNLLLNILRRIPNLTHLKLDMGSHFIDAQIWQGLIQKHMMKLKYLQFRMIFTVLANNTIVRQEVEKVVASFQNSFWLAEHRWFVQCDWNPQNRKCYIYTLPYAFDSFYADFQIYSKSTCTSDNAECRFERVRRLMLNTTSYQLYECLTLSHIHFPSIEHISIELAAKNRFLYMNEQDDASIHEYELKCVNKLQHLIEQYQRLTSLHFINWPLAILKLSQCNIKNVSIFDLNSWCNTDHKCYYTIQQCDQLSRSTLGMQCRILAVYVEDWTCVHDLIMKMSNLQRLNVHYRYNRPNSSETSIDQDLVEWLKKNTQHLLTDITNITGGTDAHRGYLSIERP</sequence>
<reference evidence="2" key="1">
    <citation type="submission" date="2021-02" db="EMBL/GenBank/DDBJ databases">
        <authorList>
            <person name="Nowell W R."/>
        </authorList>
    </citation>
    <scope>NUCLEOTIDE SEQUENCE</scope>
</reference>
<accession>A0A815A9S1</accession>
<feature type="domain" description="F-box" evidence="1">
    <location>
        <begin position="1"/>
        <end position="50"/>
    </location>
</feature>
<proteinExistence type="predicted"/>
<dbReference type="Gene3D" id="3.80.10.10">
    <property type="entry name" value="Ribonuclease Inhibitor"/>
    <property type="match status" value="1"/>
</dbReference>
<dbReference type="SUPFAM" id="SSF52047">
    <property type="entry name" value="RNI-like"/>
    <property type="match status" value="1"/>
</dbReference>
<evidence type="ECO:0000313" key="4">
    <source>
        <dbReference type="Proteomes" id="UP000663828"/>
    </source>
</evidence>
<evidence type="ECO:0000313" key="2">
    <source>
        <dbReference type="EMBL" id="CAF1253087.1"/>
    </source>
</evidence>
<dbReference type="Proteomes" id="UP000663852">
    <property type="component" value="Unassembled WGS sequence"/>
</dbReference>
<comment type="caution">
    <text evidence="2">The sequence shown here is derived from an EMBL/GenBank/DDBJ whole genome shotgun (WGS) entry which is preliminary data.</text>
</comment>
<dbReference type="InterPro" id="IPR032675">
    <property type="entry name" value="LRR_dom_sf"/>
</dbReference>
<organism evidence="2 5">
    <name type="scientific">Adineta ricciae</name>
    <name type="common">Rotifer</name>
    <dbReference type="NCBI Taxonomy" id="249248"/>
    <lineage>
        <taxon>Eukaryota</taxon>
        <taxon>Metazoa</taxon>
        <taxon>Spiralia</taxon>
        <taxon>Gnathifera</taxon>
        <taxon>Rotifera</taxon>
        <taxon>Eurotatoria</taxon>
        <taxon>Bdelloidea</taxon>
        <taxon>Adinetida</taxon>
        <taxon>Adinetidae</taxon>
        <taxon>Adineta</taxon>
    </lineage>
</organism>
<dbReference type="EMBL" id="CAJNOJ010000181">
    <property type="protein sequence ID" value="CAF1253087.1"/>
    <property type="molecule type" value="Genomic_DNA"/>
</dbReference>
<protein>
    <recommendedName>
        <fullName evidence="1">F-box domain-containing protein</fullName>
    </recommendedName>
</protein>
<evidence type="ECO:0000259" key="1">
    <source>
        <dbReference type="PROSITE" id="PS50181"/>
    </source>
</evidence>
<keyword evidence="4" id="KW-1185">Reference proteome</keyword>
<dbReference type="AlphaFoldDB" id="A0A815A9S1"/>
<gene>
    <name evidence="2" type="ORF">EDS130_LOCUS28087</name>
    <name evidence="3" type="ORF">XAT740_LOCUS46706</name>
</gene>
<dbReference type="Proteomes" id="UP000663828">
    <property type="component" value="Unassembled WGS sequence"/>
</dbReference>
<dbReference type="OrthoDB" id="9981798at2759"/>